<dbReference type="EMBL" id="BK016136">
    <property type="protein sequence ID" value="DAF97793.1"/>
    <property type="molecule type" value="Genomic_DNA"/>
</dbReference>
<sequence>MAILRYISGERPNVATISIVQGQFIYTTDTSEAFYDTSYDTRMKTSKLQVIQSDSNRFALGDNVSESKVYYVQSTNQFYIYTKIKNWVPVNDSSEIEHILGDIRNVTPTTITIDGERFAPMTVASNVYTEDGETVEAKIRQISQIASSFDSIIVQKKGTRFTVPVPNDDYFNHPNLMLVFIGTVQIYPNRYTLEGNEIIFNEEVEVGRTINFYFVYNTMAPKLSSMNLIDGAYINKGTIPIDRLAKYSNSYNVNDASSVATSAALKGLYDSVTGMIDSGSGAITRCVTIDDNVNMNTSLPREYNLLDGNIILVRFHTDVGNNPTLNVGGTRYPIWAGTGPVRANMIHRDDEMAVQFDSTTRRFYITNGLPYLIDHGSLTYTATGNEDRISYSALNFNPGTDRMDVFYNGIKLIDGANFTFDSANRSIRLSGYTMERGDVIEFVAYRVSRSRAYSNGLMRADNGNVGHPLTMDDIDSITSKLNAASTTAEENKKRLDTIKLDKFSGARSISSLGTINDWNSITKPGVYEISSPIFAYSNAPETGSDNRKIFTHGILIVSNSRDDQRGVLQAYFAHDPGDIEYDNISAHRVYYVDNGTDTSWGKWRFTPNTVSLSKKITSLSSQLGATEAITNNFKTNEIKQNVFTADNTNWENVSTYGIYKVSNASGNVGGIDWSKVYNYGILRVSLDADGNTIQEYVPHTANPDKLIRVYRTKFKGHTTEWGKWVYDNDALNALSDRIDANFVKLTDVGNSAGKIPRFNAEGHLVYPDGHEEWIE</sequence>
<accession>A0A8S5UTG7</accession>
<name>A0A8S5UTG7_9CAUD</name>
<protein>
    <submittedName>
        <fullName evidence="1">Uncharacterized protein</fullName>
    </submittedName>
</protein>
<proteinExistence type="predicted"/>
<evidence type="ECO:0000313" key="1">
    <source>
        <dbReference type="EMBL" id="DAF97793.1"/>
    </source>
</evidence>
<dbReference type="CDD" id="cd19958">
    <property type="entry name" value="pyocin_knob"/>
    <property type="match status" value="1"/>
</dbReference>
<organism evidence="1">
    <name type="scientific">Myoviridae sp. ctYA416</name>
    <dbReference type="NCBI Taxonomy" id="2825125"/>
    <lineage>
        <taxon>Viruses</taxon>
        <taxon>Duplodnaviria</taxon>
        <taxon>Heunggongvirae</taxon>
        <taxon>Uroviricota</taxon>
        <taxon>Caudoviricetes</taxon>
    </lineage>
</organism>
<reference evidence="1" key="1">
    <citation type="journal article" date="2021" name="Proc. Natl. Acad. Sci. U.S.A.">
        <title>A Catalog of Tens of Thousands of Viruses from Human Metagenomes Reveals Hidden Associations with Chronic Diseases.</title>
        <authorList>
            <person name="Tisza M.J."/>
            <person name="Buck C.B."/>
        </authorList>
    </citation>
    <scope>NUCLEOTIDE SEQUENCE</scope>
    <source>
        <strain evidence="1">CtYA416</strain>
    </source>
</reference>